<dbReference type="Proteomes" id="UP001149411">
    <property type="component" value="Unassembled WGS sequence"/>
</dbReference>
<organism evidence="3 4">
    <name type="scientific">Halorutilus salinus</name>
    <dbReference type="NCBI Taxonomy" id="2487751"/>
    <lineage>
        <taxon>Archaea</taxon>
        <taxon>Methanobacteriati</taxon>
        <taxon>Methanobacteriota</taxon>
        <taxon>Stenosarchaea group</taxon>
        <taxon>Halobacteria</taxon>
        <taxon>Halorutilales</taxon>
        <taxon>Halorutilaceae</taxon>
        <taxon>Halorutilus</taxon>
    </lineage>
</organism>
<feature type="domain" description="NIF system FeS cluster assembly NifU C-terminal" evidence="1">
    <location>
        <begin position="114"/>
        <end position="179"/>
    </location>
</feature>
<dbReference type="InterPro" id="IPR035903">
    <property type="entry name" value="HesB-like_dom_sf"/>
</dbReference>
<dbReference type="InterPro" id="IPR034904">
    <property type="entry name" value="FSCA_dom_sf"/>
</dbReference>
<sequence length="195" mass="20951">MTDEIQVDVTRKAEDEIRTLLKERGMDGHGVTVSVDYADGEASYALEFSASAGTDQVTVDDNDVPVYVEKESAAAVDGCTLDYVVENGRAGFSVETPSVEDSDEYDDSLEGRVHEFLDRNFPQIQGHGGKAVIEEIDKSEGRLRLSLEGSCSGCGISDSTMSAIRNKLPRSVDNVETVEIGTGGDGTAMEIESPF</sequence>
<dbReference type="Pfam" id="PF01521">
    <property type="entry name" value="Fe-S_biosyn"/>
    <property type="match status" value="1"/>
</dbReference>
<dbReference type="InterPro" id="IPR000361">
    <property type="entry name" value="ATAP_core_dom"/>
</dbReference>
<comment type="caution">
    <text evidence="3">The sequence shown here is derived from an EMBL/GenBank/DDBJ whole genome shotgun (WGS) entry which is preliminary data.</text>
</comment>
<evidence type="ECO:0000313" key="3">
    <source>
        <dbReference type="EMBL" id="MCX2819943.1"/>
    </source>
</evidence>
<name>A0A9Q4C642_9EURY</name>
<dbReference type="EMBL" id="RKLV01000014">
    <property type="protein sequence ID" value="MCX2819943.1"/>
    <property type="molecule type" value="Genomic_DNA"/>
</dbReference>
<evidence type="ECO:0000313" key="4">
    <source>
        <dbReference type="Proteomes" id="UP001149411"/>
    </source>
</evidence>
<proteinExistence type="predicted"/>
<dbReference type="AlphaFoldDB" id="A0A9Q4C642"/>
<gene>
    <name evidence="3" type="ORF">EGH25_11335</name>
</gene>
<keyword evidence="4" id="KW-1185">Reference proteome</keyword>
<dbReference type="GO" id="GO:0005506">
    <property type="term" value="F:iron ion binding"/>
    <property type="evidence" value="ECO:0007669"/>
    <property type="project" value="InterPro"/>
</dbReference>
<reference evidence="3" key="1">
    <citation type="submission" date="2022-09" db="EMBL/GenBank/DDBJ databases">
        <title>Haloadaptaus new haloarchaeum isolated from saline soil.</title>
        <authorList>
            <person name="Duran-Viseras A."/>
            <person name="Sanchez-Porro C."/>
            <person name="Ventosa A."/>
        </authorList>
    </citation>
    <scope>NUCLEOTIDE SEQUENCE</scope>
    <source>
        <strain evidence="3">F3-133</strain>
    </source>
</reference>
<protein>
    <submittedName>
        <fullName evidence="3">NifU family protein</fullName>
    </submittedName>
</protein>
<accession>A0A9Q4C642</accession>
<dbReference type="Gene3D" id="2.60.300.12">
    <property type="entry name" value="HesB-like domain"/>
    <property type="match status" value="1"/>
</dbReference>
<dbReference type="GO" id="GO:0051536">
    <property type="term" value="F:iron-sulfur cluster binding"/>
    <property type="evidence" value="ECO:0007669"/>
    <property type="project" value="InterPro"/>
</dbReference>
<feature type="domain" description="Core" evidence="2">
    <location>
        <begin position="7"/>
        <end position="100"/>
    </location>
</feature>
<dbReference type="Gene3D" id="3.30.300.130">
    <property type="entry name" value="Fe-S cluster assembly (FSCA)"/>
    <property type="match status" value="1"/>
</dbReference>
<evidence type="ECO:0000259" key="2">
    <source>
        <dbReference type="Pfam" id="PF01521"/>
    </source>
</evidence>
<dbReference type="Pfam" id="PF01106">
    <property type="entry name" value="NifU"/>
    <property type="match status" value="1"/>
</dbReference>
<dbReference type="RefSeq" id="WP_266088659.1">
    <property type="nucleotide sequence ID" value="NZ_RKLV01000014.1"/>
</dbReference>
<evidence type="ECO:0000259" key="1">
    <source>
        <dbReference type="Pfam" id="PF01106"/>
    </source>
</evidence>
<dbReference type="SUPFAM" id="SSF117916">
    <property type="entry name" value="Fe-S cluster assembly (FSCA) domain-like"/>
    <property type="match status" value="1"/>
</dbReference>
<dbReference type="SUPFAM" id="SSF89360">
    <property type="entry name" value="HesB-like domain"/>
    <property type="match status" value="1"/>
</dbReference>
<dbReference type="GO" id="GO:0016226">
    <property type="term" value="P:iron-sulfur cluster assembly"/>
    <property type="evidence" value="ECO:0007669"/>
    <property type="project" value="InterPro"/>
</dbReference>
<dbReference type="InterPro" id="IPR001075">
    <property type="entry name" value="NIF_FeS_clus_asmbl_NifU_C"/>
</dbReference>